<gene>
    <name evidence="1" type="ORF">T12_9459</name>
</gene>
<reference evidence="1 2" key="1">
    <citation type="submission" date="2015-01" db="EMBL/GenBank/DDBJ databases">
        <title>Evolution of Trichinella species and genotypes.</title>
        <authorList>
            <person name="Korhonen P.K."/>
            <person name="Edoardo P."/>
            <person name="Giuseppe L.R."/>
            <person name="Gasser R.B."/>
        </authorList>
    </citation>
    <scope>NUCLEOTIDE SEQUENCE [LARGE SCALE GENOMIC DNA]</scope>
    <source>
        <strain evidence="1">ISS2496</strain>
    </source>
</reference>
<comment type="caution">
    <text evidence="1">The sequence shown here is derived from an EMBL/GenBank/DDBJ whole genome shotgun (WGS) entry which is preliminary data.</text>
</comment>
<dbReference type="Proteomes" id="UP000054783">
    <property type="component" value="Unassembled WGS sequence"/>
</dbReference>
<keyword evidence="2" id="KW-1185">Reference proteome</keyword>
<evidence type="ECO:0000313" key="1">
    <source>
        <dbReference type="EMBL" id="KRY15862.1"/>
    </source>
</evidence>
<evidence type="ECO:0000313" key="2">
    <source>
        <dbReference type="Proteomes" id="UP000054783"/>
    </source>
</evidence>
<sequence>MFKWRTTIKIEQEEEARQETRPLDWNKLCFIFVLDWLAFCSSCNDFHPSQSVSNALLKIGSFICRRKKTPKPACCESPQTAFGYVNV</sequence>
<dbReference type="EMBL" id="JYDQ01000088">
    <property type="protein sequence ID" value="KRY15862.1"/>
    <property type="molecule type" value="Genomic_DNA"/>
</dbReference>
<name>A0A0V0ZT07_9BILA</name>
<accession>A0A0V0ZT07</accession>
<proteinExistence type="predicted"/>
<organism evidence="1 2">
    <name type="scientific">Trichinella patagoniensis</name>
    <dbReference type="NCBI Taxonomy" id="990121"/>
    <lineage>
        <taxon>Eukaryota</taxon>
        <taxon>Metazoa</taxon>
        <taxon>Ecdysozoa</taxon>
        <taxon>Nematoda</taxon>
        <taxon>Enoplea</taxon>
        <taxon>Dorylaimia</taxon>
        <taxon>Trichinellida</taxon>
        <taxon>Trichinellidae</taxon>
        <taxon>Trichinella</taxon>
    </lineage>
</organism>
<protein>
    <submittedName>
        <fullName evidence="1">Uncharacterized protein</fullName>
    </submittedName>
</protein>
<dbReference type="AlphaFoldDB" id="A0A0V0ZT07"/>